<dbReference type="Proteomes" id="UP000790709">
    <property type="component" value="Unassembled WGS sequence"/>
</dbReference>
<comment type="caution">
    <text evidence="1">The sequence shown here is derived from an EMBL/GenBank/DDBJ whole genome shotgun (WGS) entry which is preliminary data.</text>
</comment>
<organism evidence="1 2">
    <name type="scientific">Leucogyrophana mollusca</name>
    <dbReference type="NCBI Taxonomy" id="85980"/>
    <lineage>
        <taxon>Eukaryota</taxon>
        <taxon>Fungi</taxon>
        <taxon>Dikarya</taxon>
        <taxon>Basidiomycota</taxon>
        <taxon>Agaricomycotina</taxon>
        <taxon>Agaricomycetes</taxon>
        <taxon>Agaricomycetidae</taxon>
        <taxon>Boletales</taxon>
        <taxon>Boletales incertae sedis</taxon>
        <taxon>Leucogyrophana</taxon>
    </lineage>
</organism>
<sequence>MSIPTTEIIFFPPSPAYLADTTLVQGAFDIALKAPGVHKPVYHGLQIEPNAAGETDAAFLFLNWENLDYHAALMNDKENYPKLIEKLVPAFGGDTKMYHVKFSAAPVALEKPVTEVLVLTLNVEENRAKVVEILSKISEASEKMLVFGETAEDKNKIILIGGWPTVEAHWETVAKPEIKAALDLLYSLANKDLIVHTKLIPYGNN</sequence>
<proteinExistence type="predicted"/>
<gene>
    <name evidence="1" type="ORF">BV22DRAFT_234606</name>
</gene>
<accession>A0ACB8BSY2</accession>
<keyword evidence="2" id="KW-1185">Reference proteome</keyword>
<name>A0ACB8BSY2_9AGAM</name>
<dbReference type="EMBL" id="MU266358">
    <property type="protein sequence ID" value="KAH7928003.1"/>
    <property type="molecule type" value="Genomic_DNA"/>
</dbReference>
<protein>
    <submittedName>
        <fullName evidence="1">Uncharacterized protein</fullName>
    </submittedName>
</protein>
<evidence type="ECO:0000313" key="1">
    <source>
        <dbReference type="EMBL" id="KAH7928003.1"/>
    </source>
</evidence>
<reference evidence="1" key="1">
    <citation type="journal article" date="2021" name="New Phytol.">
        <title>Evolutionary innovations through gain and loss of genes in the ectomycorrhizal Boletales.</title>
        <authorList>
            <person name="Wu G."/>
            <person name="Miyauchi S."/>
            <person name="Morin E."/>
            <person name="Kuo A."/>
            <person name="Drula E."/>
            <person name="Varga T."/>
            <person name="Kohler A."/>
            <person name="Feng B."/>
            <person name="Cao Y."/>
            <person name="Lipzen A."/>
            <person name="Daum C."/>
            <person name="Hundley H."/>
            <person name="Pangilinan J."/>
            <person name="Johnson J."/>
            <person name="Barry K."/>
            <person name="LaButti K."/>
            <person name="Ng V."/>
            <person name="Ahrendt S."/>
            <person name="Min B."/>
            <person name="Choi I.G."/>
            <person name="Park H."/>
            <person name="Plett J.M."/>
            <person name="Magnuson J."/>
            <person name="Spatafora J.W."/>
            <person name="Nagy L.G."/>
            <person name="Henrissat B."/>
            <person name="Grigoriev I.V."/>
            <person name="Yang Z.L."/>
            <person name="Xu J."/>
            <person name="Martin F.M."/>
        </authorList>
    </citation>
    <scope>NUCLEOTIDE SEQUENCE</scope>
    <source>
        <strain evidence="1">KUC20120723A-06</strain>
    </source>
</reference>
<evidence type="ECO:0000313" key="2">
    <source>
        <dbReference type="Proteomes" id="UP000790709"/>
    </source>
</evidence>